<gene>
    <name evidence="2" type="ORF">E1267_13375</name>
</gene>
<reference evidence="2 3" key="1">
    <citation type="submission" date="2019-02" db="EMBL/GenBank/DDBJ databases">
        <title>Draft genome sequences of novel Actinobacteria.</title>
        <authorList>
            <person name="Sahin N."/>
            <person name="Ay H."/>
            <person name="Saygin H."/>
        </authorList>
    </citation>
    <scope>NUCLEOTIDE SEQUENCE [LARGE SCALE GENOMIC DNA]</scope>
    <source>
        <strain evidence="2 3">KC201</strain>
    </source>
</reference>
<proteinExistence type="predicted"/>
<sequence length="94" mass="10172">MTADVGEHVADAVRPWSFGIATNLVAGHRRKEARHYRPLSRSAQEPAAEGHENSVVTSVSAQRMQPRPAQAPASLSKGEREVLLLVGLGQLSYD</sequence>
<evidence type="ECO:0000313" key="3">
    <source>
        <dbReference type="Proteomes" id="UP000295157"/>
    </source>
</evidence>
<dbReference type="Proteomes" id="UP000295157">
    <property type="component" value="Unassembled WGS sequence"/>
</dbReference>
<evidence type="ECO:0000256" key="1">
    <source>
        <dbReference type="SAM" id="MobiDB-lite"/>
    </source>
</evidence>
<accession>A0A4R4NIL0</accession>
<keyword evidence="3" id="KW-1185">Reference proteome</keyword>
<comment type="caution">
    <text evidence="2">The sequence shown here is derived from an EMBL/GenBank/DDBJ whole genome shotgun (WGS) entry which is preliminary data.</text>
</comment>
<evidence type="ECO:0000313" key="2">
    <source>
        <dbReference type="EMBL" id="TDC07460.1"/>
    </source>
</evidence>
<dbReference type="EMBL" id="SMJZ01000040">
    <property type="protein sequence ID" value="TDC07460.1"/>
    <property type="molecule type" value="Genomic_DNA"/>
</dbReference>
<feature type="compositionally biased region" description="Polar residues" evidence="1">
    <location>
        <begin position="54"/>
        <end position="63"/>
    </location>
</feature>
<dbReference type="OrthoDB" id="5518337at2"/>
<dbReference type="AlphaFoldDB" id="A0A4R4NIL0"/>
<organism evidence="2 3">
    <name type="scientific">Nonomuraea longispora</name>
    <dbReference type="NCBI Taxonomy" id="1848320"/>
    <lineage>
        <taxon>Bacteria</taxon>
        <taxon>Bacillati</taxon>
        <taxon>Actinomycetota</taxon>
        <taxon>Actinomycetes</taxon>
        <taxon>Streptosporangiales</taxon>
        <taxon>Streptosporangiaceae</taxon>
        <taxon>Nonomuraea</taxon>
    </lineage>
</organism>
<name>A0A4R4NIL0_9ACTN</name>
<feature type="region of interest" description="Disordered" evidence="1">
    <location>
        <begin position="35"/>
        <end position="76"/>
    </location>
</feature>
<protein>
    <submittedName>
        <fullName evidence="2">Uncharacterized protein</fullName>
    </submittedName>
</protein>
<dbReference type="RefSeq" id="WP_132332766.1">
    <property type="nucleotide sequence ID" value="NZ_SMJZ01000040.1"/>
</dbReference>